<evidence type="ECO:0000256" key="1">
    <source>
        <dbReference type="SAM" id="Coils"/>
    </source>
</evidence>
<keyword evidence="4" id="KW-1185">Reference proteome</keyword>
<dbReference type="STRING" id="542762.A0A4S4EG30"/>
<feature type="transmembrane region" description="Helical" evidence="2">
    <location>
        <begin position="12"/>
        <end position="42"/>
    </location>
</feature>
<organism evidence="3 4">
    <name type="scientific">Camellia sinensis var. sinensis</name>
    <name type="common">China tea</name>
    <dbReference type="NCBI Taxonomy" id="542762"/>
    <lineage>
        <taxon>Eukaryota</taxon>
        <taxon>Viridiplantae</taxon>
        <taxon>Streptophyta</taxon>
        <taxon>Embryophyta</taxon>
        <taxon>Tracheophyta</taxon>
        <taxon>Spermatophyta</taxon>
        <taxon>Magnoliopsida</taxon>
        <taxon>eudicotyledons</taxon>
        <taxon>Gunneridae</taxon>
        <taxon>Pentapetalae</taxon>
        <taxon>asterids</taxon>
        <taxon>Ericales</taxon>
        <taxon>Theaceae</taxon>
        <taxon>Camellia</taxon>
    </lineage>
</organism>
<evidence type="ECO:0000313" key="3">
    <source>
        <dbReference type="EMBL" id="THG15391.1"/>
    </source>
</evidence>
<keyword evidence="2" id="KW-0472">Membrane</keyword>
<reference evidence="3 4" key="1">
    <citation type="journal article" date="2018" name="Proc. Natl. Acad. Sci. U.S.A.">
        <title>Draft genome sequence of Camellia sinensis var. sinensis provides insights into the evolution of the tea genome and tea quality.</title>
        <authorList>
            <person name="Wei C."/>
            <person name="Yang H."/>
            <person name="Wang S."/>
            <person name="Zhao J."/>
            <person name="Liu C."/>
            <person name="Gao L."/>
            <person name="Xia E."/>
            <person name="Lu Y."/>
            <person name="Tai Y."/>
            <person name="She G."/>
            <person name="Sun J."/>
            <person name="Cao H."/>
            <person name="Tong W."/>
            <person name="Gao Q."/>
            <person name="Li Y."/>
            <person name="Deng W."/>
            <person name="Jiang X."/>
            <person name="Wang W."/>
            <person name="Chen Q."/>
            <person name="Zhang S."/>
            <person name="Li H."/>
            <person name="Wu J."/>
            <person name="Wang P."/>
            <person name="Li P."/>
            <person name="Shi C."/>
            <person name="Zheng F."/>
            <person name="Jian J."/>
            <person name="Huang B."/>
            <person name="Shan D."/>
            <person name="Shi M."/>
            <person name="Fang C."/>
            <person name="Yue Y."/>
            <person name="Li F."/>
            <person name="Li D."/>
            <person name="Wei S."/>
            <person name="Han B."/>
            <person name="Jiang C."/>
            <person name="Yin Y."/>
            <person name="Xia T."/>
            <person name="Zhang Z."/>
            <person name="Bennetzen J.L."/>
            <person name="Zhao S."/>
            <person name="Wan X."/>
        </authorList>
    </citation>
    <scope>NUCLEOTIDE SEQUENCE [LARGE SCALE GENOMIC DNA]</scope>
    <source>
        <strain evidence="4">cv. Shuchazao</strain>
        <tissue evidence="3">Leaf</tissue>
    </source>
</reference>
<protein>
    <submittedName>
        <fullName evidence="3">Uncharacterized protein</fullName>
    </submittedName>
</protein>
<evidence type="ECO:0000256" key="2">
    <source>
        <dbReference type="SAM" id="Phobius"/>
    </source>
</evidence>
<comment type="caution">
    <text evidence="3">The sequence shown here is derived from an EMBL/GenBank/DDBJ whole genome shotgun (WGS) entry which is preliminary data.</text>
</comment>
<keyword evidence="1" id="KW-0175">Coiled coil</keyword>
<keyword evidence="2" id="KW-0812">Transmembrane</keyword>
<dbReference type="AlphaFoldDB" id="A0A4S4EG30"/>
<feature type="coiled-coil region" evidence="1">
    <location>
        <begin position="350"/>
        <end position="388"/>
    </location>
</feature>
<gene>
    <name evidence="3" type="ORF">TEA_013497</name>
</gene>
<name>A0A4S4EG30_CAMSN</name>
<dbReference type="EMBL" id="SDRB02004758">
    <property type="protein sequence ID" value="THG15391.1"/>
    <property type="molecule type" value="Genomic_DNA"/>
</dbReference>
<sequence length="421" mass="47996">MKSINLRVGKKAAAVPVWLLLVLFVQGFSWVYFLVLLAFSLLSQCYVFKTVPSRHPRGLTRGLKVQAMVQKDGKLKVPIPQEYRAPVGDHASQLVSKIGVEVRTDLPDFSIRRWKHVNKEVMAPMFQRLTICGCCYDQFDMEGDPTNVSKAVATKCGRSLSGQTYRLRKKYLNLKSAKGEEYARSHPSPECDLKKWKNLIDKKWNDTNWLKQSNANIDNRNQLKTKYRCGSKSLPVRTIANGGQLPELSCVYKSTHFNDVTKQWISPECEENYELSVKVLKPRSGYVKGIGLRRSFSVRTTSASTGVVPITPEELSVKVHKPRSGYVKGLRLRRSFSVRTTSASTDSDYVRRLDMEIQEQKEEIQLQKEEIQAQKEEIQAQNKEIGKMNGSIDENFEMTSSIMEFLKKQGFKGQFRRGGIP</sequence>
<proteinExistence type="predicted"/>
<dbReference type="Proteomes" id="UP000306102">
    <property type="component" value="Unassembled WGS sequence"/>
</dbReference>
<keyword evidence="2" id="KW-1133">Transmembrane helix</keyword>
<evidence type="ECO:0000313" key="4">
    <source>
        <dbReference type="Proteomes" id="UP000306102"/>
    </source>
</evidence>
<accession>A0A4S4EG30</accession>